<accession>A0A918GTR2</accession>
<comment type="similarity">
    <text evidence="1">Belongs to the AHA1 family.</text>
</comment>
<dbReference type="RefSeq" id="WP_189214451.1">
    <property type="nucleotide sequence ID" value="NZ_BMRB01000014.1"/>
</dbReference>
<dbReference type="InterPro" id="IPR013538">
    <property type="entry name" value="ASHA1/2-like_C"/>
</dbReference>
<name>A0A918GTR2_9PSEU</name>
<gene>
    <name evidence="3" type="ORF">GCM10010171_64840</name>
</gene>
<protein>
    <recommendedName>
        <fullName evidence="2">Activator of Hsp90 ATPase homologue 1/2-like C-terminal domain-containing protein</fullName>
    </recommendedName>
</protein>
<sequence>MKGEKFEVRYTAVLPATPAVVWDALTVNAGGWLWPVSYEPRVGGRQEGLDDGVVTEWDPERRLATHASRDDGWFNTLTYTLEKVPGGTRLDYVHQGVHENDYATEQAACVAHTDLYFHTLGQYVAHFPGRTATYVSADAPAGMSYAAVLEALGLASGEERVRFTTPDGSVSGIVDYRTENFLGVRTEDALYRFFGRDTWGWPVGVAHHLFGGGASSEAWEKWLGALRVGGWV</sequence>
<evidence type="ECO:0000313" key="4">
    <source>
        <dbReference type="Proteomes" id="UP000660680"/>
    </source>
</evidence>
<dbReference type="CDD" id="cd07814">
    <property type="entry name" value="SRPBCC_CalC_Aha1-like"/>
    <property type="match status" value="1"/>
</dbReference>
<dbReference type="Pfam" id="PF08327">
    <property type="entry name" value="AHSA1"/>
    <property type="match status" value="1"/>
</dbReference>
<reference evidence="3" key="2">
    <citation type="submission" date="2020-09" db="EMBL/GenBank/DDBJ databases">
        <authorList>
            <person name="Sun Q."/>
            <person name="Ohkuma M."/>
        </authorList>
    </citation>
    <scope>NUCLEOTIDE SEQUENCE</scope>
    <source>
        <strain evidence="3">JCM 3276</strain>
    </source>
</reference>
<feature type="domain" description="Activator of Hsp90 ATPase homologue 1/2-like C-terminal" evidence="2">
    <location>
        <begin position="16"/>
        <end position="106"/>
    </location>
</feature>
<organism evidence="3 4">
    <name type="scientific">Actinokineospora fastidiosa</name>
    <dbReference type="NCBI Taxonomy" id="1816"/>
    <lineage>
        <taxon>Bacteria</taxon>
        <taxon>Bacillati</taxon>
        <taxon>Actinomycetota</taxon>
        <taxon>Actinomycetes</taxon>
        <taxon>Pseudonocardiales</taxon>
        <taxon>Pseudonocardiaceae</taxon>
        <taxon>Actinokineospora</taxon>
    </lineage>
</organism>
<reference evidence="3" key="1">
    <citation type="journal article" date="2014" name="Int. J. Syst. Evol. Microbiol.">
        <title>Complete genome sequence of Corynebacterium casei LMG S-19264T (=DSM 44701T), isolated from a smear-ripened cheese.</title>
        <authorList>
            <consortium name="US DOE Joint Genome Institute (JGI-PGF)"/>
            <person name="Walter F."/>
            <person name="Albersmeier A."/>
            <person name="Kalinowski J."/>
            <person name="Ruckert C."/>
        </authorList>
    </citation>
    <scope>NUCLEOTIDE SEQUENCE</scope>
    <source>
        <strain evidence="3">JCM 3276</strain>
    </source>
</reference>
<dbReference type="SUPFAM" id="SSF55961">
    <property type="entry name" value="Bet v1-like"/>
    <property type="match status" value="1"/>
</dbReference>
<dbReference type="Proteomes" id="UP000660680">
    <property type="component" value="Unassembled WGS sequence"/>
</dbReference>
<evidence type="ECO:0000313" key="3">
    <source>
        <dbReference type="EMBL" id="GGS60996.1"/>
    </source>
</evidence>
<evidence type="ECO:0000256" key="1">
    <source>
        <dbReference type="ARBA" id="ARBA00006817"/>
    </source>
</evidence>
<evidence type="ECO:0000259" key="2">
    <source>
        <dbReference type="Pfam" id="PF08327"/>
    </source>
</evidence>
<dbReference type="Gene3D" id="3.30.530.20">
    <property type="match status" value="1"/>
</dbReference>
<comment type="caution">
    <text evidence="3">The sequence shown here is derived from an EMBL/GenBank/DDBJ whole genome shotgun (WGS) entry which is preliminary data.</text>
</comment>
<proteinExistence type="inferred from homology"/>
<dbReference type="AlphaFoldDB" id="A0A918GTR2"/>
<dbReference type="EMBL" id="BMRB01000014">
    <property type="protein sequence ID" value="GGS60996.1"/>
    <property type="molecule type" value="Genomic_DNA"/>
</dbReference>
<dbReference type="InterPro" id="IPR023393">
    <property type="entry name" value="START-like_dom_sf"/>
</dbReference>
<keyword evidence="4" id="KW-1185">Reference proteome</keyword>